<name>A0A6I4UQS3_9SPHN</name>
<accession>A0A6I4UQS3</accession>
<organism evidence="3 4">
    <name type="scientific">Erythrobacter ramosus</name>
    <dbReference type="NCBI Taxonomy" id="35811"/>
    <lineage>
        <taxon>Bacteria</taxon>
        <taxon>Pseudomonadati</taxon>
        <taxon>Pseudomonadota</taxon>
        <taxon>Alphaproteobacteria</taxon>
        <taxon>Sphingomonadales</taxon>
        <taxon>Erythrobacteraceae</taxon>
        <taxon>Erythrobacter/Porphyrobacter group</taxon>
        <taxon>Erythrobacter</taxon>
    </lineage>
</organism>
<dbReference type="EMBL" id="JACICE010000004">
    <property type="protein sequence ID" value="MBB3776872.1"/>
    <property type="molecule type" value="Genomic_DNA"/>
</dbReference>
<evidence type="ECO:0000313" key="5">
    <source>
        <dbReference type="Proteomes" id="UP000548685"/>
    </source>
</evidence>
<evidence type="ECO:0000313" key="2">
    <source>
        <dbReference type="EMBL" id="MBB3776872.1"/>
    </source>
</evidence>
<gene>
    <name evidence="2" type="ORF">FHS52_002865</name>
    <name evidence="3" type="ORF">GRI59_14895</name>
</gene>
<evidence type="ECO:0000313" key="3">
    <source>
        <dbReference type="EMBL" id="MXP39893.1"/>
    </source>
</evidence>
<dbReference type="Proteomes" id="UP000430021">
    <property type="component" value="Unassembled WGS sequence"/>
</dbReference>
<reference evidence="3 4" key="1">
    <citation type="submission" date="2019-12" db="EMBL/GenBank/DDBJ databases">
        <title>Genomic-based taxomic classification of the family Erythrobacteraceae.</title>
        <authorList>
            <person name="Xu L."/>
        </authorList>
    </citation>
    <scope>NUCLEOTIDE SEQUENCE [LARGE SCALE GENOMIC DNA]</scope>
    <source>
        <strain evidence="3 4">JCM 10282</strain>
    </source>
</reference>
<proteinExistence type="predicted"/>
<dbReference type="RefSeq" id="WP_160762024.1">
    <property type="nucleotide sequence ID" value="NZ_BAAADZ010000001.1"/>
</dbReference>
<evidence type="ECO:0000256" key="1">
    <source>
        <dbReference type="SAM" id="MobiDB-lite"/>
    </source>
</evidence>
<dbReference type="AlphaFoldDB" id="A0A6I4UQS3"/>
<keyword evidence="5" id="KW-1185">Reference proteome</keyword>
<feature type="region of interest" description="Disordered" evidence="1">
    <location>
        <begin position="1"/>
        <end position="32"/>
    </location>
</feature>
<dbReference type="Proteomes" id="UP000548685">
    <property type="component" value="Unassembled WGS sequence"/>
</dbReference>
<comment type="caution">
    <text evidence="3">The sequence shown here is derived from an EMBL/GenBank/DDBJ whole genome shotgun (WGS) entry which is preliminary data.</text>
</comment>
<evidence type="ECO:0000313" key="4">
    <source>
        <dbReference type="Proteomes" id="UP000430021"/>
    </source>
</evidence>
<protein>
    <submittedName>
        <fullName evidence="3">Uncharacterized protein</fullName>
    </submittedName>
</protein>
<dbReference type="EMBL" id="WTYB01000004">
    <property type="protein sequence ID" value="MXP39893.1"/>
    <property type="molecule type" value="Genomic_DNA"/>
</dbReference>
<reference evidence="2 5" key="2">
    <citation type="submission" date="2020-08" db="EMBL/GenBank/DDBJ databases">
        <title>Genomic Encyclopedia of Type Strains, Phase IV (KMG-IV): sequencing the most valuable type-strain genomes for metagenomic binning, comparative biology and taxonomic classification.</title>
        <authorList>
            <person name="Goeker M."/>
        </authorList>
    </citation>
    <scope>NUCLEOTIDE SEQUENCE [LARGE SCALE GENOMIC DNA]</scope>
    <source>
        <strain evidence="2 5">DSM 8510</strain>
    </source>
</reference>
<sequence>MARRRTEAAVRASQANGARSRGPISLSGKAKSARNARKHGLFSPVEFDARVLSKADIELLDHLRDLGGGVWNANLLIREVHQALVRLRRVSVLIENANKDIDLILADKLSDLRVLGQRVEEVVRLSRYERRFRGRLDRLIRTAMKLDRDRACASLAN</sequence>